<protein>
    <submittedName>
        <fullName evidence="5">Putative salivary kunitz domain protein</fullName>
    </submittedName>
</protein>
<proteinExistence type="evidence at transcript level"/>
<dbReference type="CDD" id="cd00109">
    <property type="entry name" value="Kunitz-type"/>
    <property type="match status" value="2"/>
</dbReference>
<dbReference type="InterPro" id="IPR002223">
    <property type="entry name" value="Kunitz_BPTI"/>
</dbReference>
<feature type="domain" description="BPTI/Kunitz inhibitor" evidence="4">
    <location>
        <begin position="29"/>
        <end position="79"/>
    </location>
</feature>
<dbReference type="InterPro" id="IPR050098">
    <property type="entry name" value="TFPI/VKTCI-like"/>
</dbReference>
<reference evidence="5" key="1">
    <citation type="submission" date="2012-12" db="EMBL/GenBank/DDBJ databases">
        <title>Identification and characterization of a phenylalanine ammonia-lyase gene family in Isatis indigotica Fort.</title>
        <authorList>
            <person name="Liu Q."/>
            <person name="Chen J."/>
            <person name="Zhou X."/>
            <person name="Di P."/>
            <person name="Xiao Y."/>
            <person name="Xuan H."/>
            <person name="Zhang L."/>
            <person name="Chen W."/>
        </authorList>
    </citation>
    <scope>NUCLEOTIDE SEQUENCE</scope>
    <source>
        <tissue evidence="5">Salivary gland</tissue>
    </source>
</reference>
<evidence type="ECO:0000313" key="5">
    <source>
        <dbReference type="EMBL" id="JAA70656.1"/>
    </source>
</evidence>
<dbReference type="PRINTS" id="PR00759">
    <property type="entry name" value="BASICPTASE"/>
</dbReference>
<dbReference type="PROSITE" id="PS50279">
    <property type="entry name" value="BPTI_KUNITZ_2"/>
    <property type="match status" value="2"/>
</dbReference>
<dbReference type="InterPro" id="IPR036880">
    <property type="entry name" value="Kunitz_BPTI_sf"/>
</dbReference>
<dbReference type="EMBL" id="GADI01003152">
    <property type="protein sequence ID" value="JAA70656.1"/>
    <property type="molecule type" value="mRNA"/>
</dbReference>
<keyword evidence="2" id="KW-0722">Serine protease inhibitor</keyword>
<keyword evidence="1" id="KW-0646">Protease inhibitor</keyword>
<accession>A0A0K8RHX9</accession>
<feature type="domain" description="BPTI/Kunitz inhibitor" evidence="4">
    <location>
        <begin position="88"/>
        <end position="138"/>
    </location>
</feature>
<keyword evidence="3" id="KW-0732">Signal</keyword>
<sequence length="144" mass="17193">MQLTMLFIFMMSLVFPACHASVNEGQKLCTRDMKEGPCRAMIERFFYNMTTGRCQKFFYGGCYGNKNNFEEEHQCNTKCKGVPNEGKCSLNYREQDCREKSVRYYYDKNTKDCKEIQPYKCQKNQNYFWKKSSCEDLCIKRNQK</sequence>
<dbReference type="PANTHER" id="PTHR10083">
    <property type="entry name" value="KUNITZ-TYPE PROTEASE INHIBITOR-RELATED"/>
    <property type="match status" value="1"/>
</dbReference>
<feature type="chain" id="PRO_5005518318" evidence="3">
    <location>
        <begin position="21"/>
        <end position="144"/>
    </location>
</feature>
<evidence type="ECO:0000256" key="1">
    <source>
        <dbReference type="ARBA" id="ARBA00022690"/>
    </source>
</evidence>
<name>A0A0K8RHX9_IXORI</name>
<dbReference type="SMART" id="SM00131">
    <property type="entry name" value="KU"/>
    <property type="match status" value="2"/>
</dbReference>
<dbReference type="PANTHER" id="PTHR10083:SF373">
    <property type="entry name" value="SERINE PEPTIDASE INHIBITOR, KUNITZ TYPE, 2"/>
    <property type="match status" value="1"/>
</dbReference>
<feature type="signal peptide" evidence="3">
    <location>
        <begin position="1"/>
        <end position="20"/>
    </location>
</feature>
<dbReference type="GO" id="GO:0005615">
    <property type="term" value="C:extracellular space"/>
    <property type="evidence" value="ECO:0007669"/>
    <property type="project" value="TreeGrafter"/>
</dbReference>
<dbReference type="InterPro" id="IPR020901">
    <property type="entry name" value="Prtase_inh_Kunz-CS"/>
</dbReference>
<evidence type="ECO:0000256" key="3">
    <source>
        <dbReference type="SAM" id="SignalP"/>
    </source>
</evidence>
<dbReference type="GO" id="GO:0004867">
    <property type="term" value="F:serine-type endopeptidase inhibitor activity"/>
    <property type="evidence" value="ECO:0007669"/>
    <property type="project" value="UniProtKB-KW"/>
</dbReference>
<dbReference type="AlphaFoldDB" id="A0A0K8RHX9"/>
<dbReference type="Gene3D" id="4.10.410.10">
    <property type="entry name" value="Pancreatic trypsin inhibitor Kunitz domain"/>
    <property type="match status" value="2"/>
</dbReference>
<dbReference type="PROSITE" id="PS00280">
    <property type="entry name" value="BPTI_KUNITZ_1"/>
    <property type="match status" value="1"/>
</dbReference>
<organism evidence="5">
    <name type="scientific">Ixodes ricinus</name>
    <name type="common">Common tick</name>
    <name type="synonym">Acarus ricinus</name>
    <dbReference type="NCBI Taxonomy" id="34613"/>
    <lineage>
        <taxon>Eukaryota</taxon>
        <taxon>Metazoa</taxon>
        <taxon>Ecdysozoa</taxon>
        <taxon>Arthropoda</taxon>
        <taxon>Chelicerata</taxon>
        <taxon>Arachnida</taxon>
        <taxon>Acari</taxon>
        <taxon>Parasitiformes</taxon>
        <taxon>Ixodida</taxon>
        <taxon>Ixodoidea</taxon>
        <taxon>Ixodidae</taxon>
        <taxon>Ixodinae</taxon>
        <taxon>Ixodes</taxon>
    </lineage>
</organism>
<dbReference type="SUPFAM" id="SSF57362">
    <property type="entry name" value="BPTI-like"/>
    <property type="match status" value="2"/>
</dbReference>
<evidence type="ECO:0000256" key="2">
    <source>
        <dbReference type="ARBA" id="ARBA00022900"/>
    </source>
</evidence>
<evidence type="ECO:0000259" key="4">
    <source>
        <dbReference type="PROSITE" id="PS50279"/>
    </source>
</evidence>
<dbReference type="Pfam" id="PF00014">
    <property type="entry name" value="Kunitz_BPTI"/>
    <property type="match status" value="2"/>
</dbReference>